<reference evidence="1" key="2">
    <citation type="submission" date="2020-11" db="EMBL/GenBank/DDBJ databases">
        <authorList>
            <person name="McCartney M.A."/>
            <person name="Auch B."/>
            <person name="Kono T."/>
            <person name="Mallez S."/>
            <person name="Becker A."/>
            <person name="Gohl D.M."/>
            <person name="Silverstein K.A.T."/>
            <person name="Koren S."/>
            <person name="Bechman K.B."/>
            <person name="Herman A."/>
            <person name="Abrahante J.E."/>
            <person name="Garbe J."/>
        </authorList>
    </citation>
    <scope>NUCLEOTIDE SEQUENCE</scope>
    <source>
        <strain evidence="1">Duluth1</strain>
        <tissue evidence="1">Whole animal</tissue>
    </source>
</reference>
<comment type="caution">
    <text evidence="1">The sequence shown here is derived from an EMBL/GenBank/DDBJ whole genome shotgun (WGS) entry which is preliminary data.</text>
</comment>
<dbReference type="Proteomes" id="UP000828390">
    <property type="component" value="Unassembled WGS sequence"/>
</dbReference>
<evidence type="ECO:0000313" key="1">
    <source>
        <dbReference type="EMBL" id="KAH3748409.1"/>
    </source>
</evidence>
<sequence length="195" mass="22198">MSLSLALQYCITKRYNQSTLGLGIKRHHKFRSRELIDTLNANGYTVTYEDILNFRKSAAKYVSENKATLHHMMGLNRRIEPGFGWFDNFDLAISFPNGRRETHAMATEFQVHPAGLVQSTESNNSMMSLTTPRLTAKQSRRVESDNTWKLLHYTGPKKVLPPKVPSLDKNGANYAKCSTRQFGGSQRERCPMAQK</sequence>
<dbReference type="AlphaFoldDB" id="A0A9D4DFL8"/>
<organism evidence="1 2">
    <name type="scientific">Dreissena polymorpha</name>
    <name type="common">Zebra mussel</name>
    <name type="synonym">Mytilus polymorpha</name>
    <dbReference type="NCBI Taxonomy" id="45954"/>
    <lineage>
        <taxon>Eukaryota</taxon>
        <taxon>Metazoa</taxon>
        <taxon>Spiralia</taxon>
        <taxon>Lophotrochozoa</taxon>
        <taxon>Mollusca</taxon>
        <taxon>Bivalvia</taxon>
        <taxon>Autobranchia</taxon>
        <taxon>Heteroconchia</taxon>
        <taxon>Euheterodonta</taxon>
        <taxon>Imparidentia</taxon>
        <taxon>Neoheterodontei</taxon>
        <taxon>Myida</taxon>
        <taxon>Dreissenoidea</taxon>
        <taxon>Dreissenidae</taxon>
        <taxon>Dreissena</taxon>
    </lineage>
</organism>
<name>A0A9D4DFL8_DREPO</name>
<protein>
    <submittedName>
        <fullName evidence="1">Uncharacterized protein</fullName>
    </submittedName>
</protein>
<keyword evidence="2" id="KW-1185">Reference proteome</keyword>
<proteinExistence type="predicted"/>
<gene>
    <name evidence="1" type="ORF">DPMN_182854</name>
</gene>
<dbReference type="EMBL" id="JAIWYP010000010">
    <property type="protein sequence ID" value="KAH3748409.1"/>
    <property type="molecule type" value="Genomic_DNA"/>
</dbReference>
<reference evidence="1" key="1">
    <citation type="journal article" date="2019" name="bioRxiv">
        <title>The Genome of the Zebra Mussel, Dreissena polymorpha: A Resource for Invasive Species Research.</title>
        <authorList>
            <person name="McCartney M.A."/>
            <person name="Auch B."/>
            <person name="Kono T."/>
            <person name="Mallez S."/>
            <person name="Zhang Y."/>
            <person name="Obille A."/>
            <person name="Becker A."/>
            <person name="Abrahante J.E."/>
            <person name="Garbe J."/>
            <person name="Badalamenti J.P."/>
            <person name="Herman A."/>
            <person name="Mangelson H."/>
            <person name="Liachko I."/>
            <person name="Sullivan S."/>
            <person name="Sone E.D."/>
            <person name="Koren S."/>
            <person name="Silverstein K.A.T."/>
            <person name="Beckman K.B."/>
            <person name="Gohl D.M."/>
        </authorList>
    </citation>
    <scope>NUCLEOTIDE SEQUENCE</scope>
    <source>
        <strain evidence="1">Duluth1</strain>
        <tissue evidence="1">Whole animal</tissue>
    </source>
</reference>
<evidence type="ECO:0000313" key="2">
    <source>
        <dbReference type="Proteomes" id="UP000828390"/>
    </source>
</evidence>
<accession>A0A9D4DFL8</accession>